<reference evidence="1" key="1">
    <citation type="journal article" date="2020" name="Stud. Mycol.">
        <title>101 Dothideomycetes genomes: a test case for predicting lifestyles and emergence of pathogens.</title>
        <authorList>
            <person name="Haridas S."/>
            <person name="Albert R."/>
            <person name="Binder M."/>
            <person name="Bloem J."/>
            <person name="Labutti K."/>
            <person name="Salamov A."/>
            <person name="Andreopoulos B."/>
            <person name="Baker S."/>
            <person name="Barry K."/>
            <person name="Bills G."/>
            <person name="Bluhm B."/>
            <person name="Cannon C."/>
            <person name="Castanera R."/>
            <person name="Culley D."/>
            <person name="Daum C."/>
            <person name="Ezra D."/>
            <person name="Gonzalez J."/>
            <person name="Henrissat B."/>
            <person name="Kuo A."/>
            <person name="Liang C."/>
            <person name="Lipzen A."/>
            <person name="Lutzoni F."/>
            <person name="Magnuson J."/>
            <person name="Mondo S."/>
            <person name="Nolan M."/>
            <person name="Ohm R."/>
            <person name="Pangilinan J."/>
            <person name="Park H.-J."/>
            <person name="Ramirez L."/>
            <person name="Alfaro M."/>
            <person name="Sun H."/>
            <person name="Tritt A."/>
            <person name="Yoshinaga Y."/>
            <person name="Zwiers L.-H."/>
            <person name="Turgeon B."/>
            <person name="Goodwin S."/>
            <person name="Spatafora J."/>
            <person name="Crous P."/>
            <person name="Grigoriev I."/>
        </authorList>
    </citation>
    <scope>NUCLEOTIDE SEQUENCE</scope>
    <source>
        <strain evidence="1">ATCC 74209</strain>
    </source>
</reference>
<dbReference type="Proteomes" id="UP000799536">
    <property type="component" value="Unassembled WGS sequence"/>
</dbReference>
<accession>A0A9P4JKE7</accession>
<organism evidence="1 2">
    <name type="scientific">Delitschia confertaspora ATCC 74209</name>
    <dbReference type="NCBI Taxonomy" id="1513339"/>
    <lineage>
        <taxon>Eukaryota</taxon>
        <taxon>Fungi</taxon>
        <taxon>Dikarya</taxon>
        <taxon>Ascomycota</taxon>
        <taxon>Pezizomycotina</taxon>
        <taxon>Dothideomycetes</taxon>
        <taxon>Pleosporomycetidae</taxon>
        <taxon>Pleosporales</taxon>
        <taxon>Delitschiaceae</taxon>
        <taxon>Delitschia</taxon>
    </lineage>
</organism>
<proteinExistence type="predicted"/>
<comment type="caution">
    <text evidence="1">The sequence shown here is derived from an EMBL/GenBank/DDBJ whole genome shotgun (WGS) entry which is preliminary data.</text>
</comment>
<dbReference type="EMBL" id="ML994056">
    <property type="protein sequence ID" value="KAF2199781.1"/>
    <property type="molecule type" value="Genomic_DNA"/>
</dbReference>
<keyword evidence="2" id="KW-1185">Reference proteome</keyword>
<dbReference type="AlphaFoldDB" id="A0A9P4JKE7"/>
<name>A0A9P4JKE7_9PLEO</name>
<sequence length="179" mass="19830">MQDRCNMQLRSFLEQTHALTFISTGLFVLSEVKQWSSKSHESLSGVPNAAKGNLKKTRIGEGGMVESRGKAGRAQVHLTPDRFSEDELYSFKYEEDIFTLDSCGFDEYGVCCEVTSLYQLQILVAKRAGAKSAVADAASADAASASNDSKPYFHLVEFYHESKRKPNNVGLENRVHKGL</sequence>
<gene>
    <name evidence="1" type="ORF">GQ43DRAFT_104096</name>
</gene>
<protein>
    <submittedName>
        <fullName evidence="1">Uncharacterized protein</fullName>
    </submittedName>
</protein>
<evidence type="ECO:0000313" key="2">
    <source>
        <dbReference type="Proteomes" id="UP000799536"/>
    </source>
</evidence>
<evidence type="ECO:0000313" key="1">
    <source>
        <dbReference type="EMBL" id="KAF2199781.1"/>
    </source>
</evidence>